<evidence type="ECO:0000313" key="7">
    <source>
        <dbReference type="EMBL" id="KAJ8435528.1"/>
    </source>
</evidence>
<dbReference type="GO" id="GO:0010333">
    <property type="term" value="F:terpene synthase activity"/>
    <property type="evidence" value="ECO:0007669"/>
    <property type="project" value="InterPro"/>
</dbReference>
<dbReference type="PANTHER" id="PTHR31225:SF93">
    <property type="entry name" value="ALPHA-HUMULENE_(-)-(E)-BETA-CARYOPHYLLENE SYNTHASE"/>
    <property type="match status" value="1"/>
</dbReference>
<gene>
    <name evidence="7" type="ORF">Cgig2_014447</name>
</gene>
<organism evidence="7 8">
    <name type="scientific">Carnegiea gigantea</name>
    <dbReference type="NCBI Taxonomy" id="171969"/>
    <lineage>
        <taxon>Eukaryota</taxon>
        <taxon>Viridiplantae</taxon>
        <taxon>Streptophyta</taxon>
        <taxon>Embryophyta</taxon>
        <taxon>Tracheophyta</taxon>
        <taxon>Spermatophyta</taxon>
        <taxon>Magnoliopsida</taxon>
        <taxon>eudicotyledons</taxon>
        <taxon>Gunneridae</taxon>
        <taxon>Pentapetalae</taxon>
        <taxon>Caryophyllales</taxon>
        <taxon>Cactineae</taxon>
        <taxon>Cactaceae</taxon>
        <taxon>Cactoideae</taxon>
        <taxon>Echinocereeae</taxon>
        <taxon>Carnegiea</taxon>
    </lineage>
</organism>
<feature type="domain" description="Terpene synthase metal-binding" evidence="6">
    <location>
        <begin position="252"/>
        <end position="489"/>
    </location>
</feature>
<reference evidence="7" key="1">
    <citation type="submission" date="2022-04" db="EMBL/GenBank/DDBJ databases">
        <title>Carnegiea gigantea Genome sequencing and assembly v2.</title>
        <authorList>
            <person name="Copetti D."/>
            <person name="Sanderson M.J."/>
            <person name="Burquez A."/>
            <person name="Wojciechowski M.F."/>
        </authorList>
    </citation>
    <scope>NUCLEOTIDE SEQUENCE</scope>
    <source>
        <strain evidence="7">SGP5-SGP5p</strain>
        <tissue evidence="7">Aerial part</tissue>
    </source>
</reference>
<keyword evidence="4" id="KW-0456">Lyase</keyword>
<comment type="caution">
    <text evidence="7">The sequence shown here is derived from an EMBL/GenBank/DDBJ whole genome shotgun (WGS) entry which is preliminary data.</text>
</comment>
<dbReference type="InterPro" id="IPR008949">
    <property type="entry name" value="Isoprenoid_synthase_dom_sf"/>
</dbReference>
<dbReference type="OrthoDB" id="1877784at2759"/>
<dbReference type="SUPFAM" id="SSF48239">
    <property type="entry name" value="Terpenoid cyclases/Protein prenyltransferases"/>
    <property type="match status" value="1"/>
</dbReference>
<dbReference type="InterPro" id="IPR050148">
    <property type="entry name" value="Terpene_synthase-like"/>
</dbReference>
<dbReference type="Proteomes" id="UP001153076">
    <property type="component" value="Unassembled WGS sequence"/>
</dbReference>
<dbReference type="CDD" id="cd00684">
    <property type="entry name" value="Terpene_cyclase_plant_C1"/>
    <property type="match status" value="1"/>
</dbReference>
<name>A0A9Q1K329_9CARY</name>
<dbReference type="InterPro" id="IPR044814">
    <property type="entry name" value="Terpene_cyclase_plant_C1"/>
</dbReference>
<sequence>MSLLQAEDIVKRRPLAQFPMDIWGHNFINVGIEDNLSFERYNKEIEPLKEAVQATLMDNSTSIAKKMSLIDAIEHLGVSYLYEHKIKLLLDYVFEEVARNDYEIGCDLCETAAQFRIFRQHGHNMPCDVFNKFTNGKGKFRESLKSDIKGMASLYEAAHLRVHGENILEEALIFATAFLRSIAKSSEQARRALKHPLHHTMLKVETRHFISVYEEDKSRNETLLRLAKIDFNRLQMLYCQELSQHQKWWNSFNFTTKLPYIRNRSVETHFVANGVYFEPQYSFGRLLLAKVALVIIVLDDTYDAYGTYEELQLLTDAFERWDRSAMDQLSDNLKIVFEFVINLFDEFTKEMIKRGKTYAGQFAKQVVMELIRCFMDEVKWREAEYTPSYEEYMTRGRITGLAPIMLISSFMGMDEIVDEKPFQLIKQSPKAIRACELFCRLTNDIYSHEAEKVRGDSSSAVECYMKDYGISREETVEIFQKKLEDVWKDINEELLLVSKNSPTDYNDEVHEEEQKEELPKPVLKRCLDLCRMVNVLYKGNDGFTHPAEVVKDHITALYARPFSI</sequence>
<dbReference type="Pfam" id="PF01397">
    <property type="entry name" value="Terpene_synth"/>
    <property type="match status" value="1"/>
</dbReference>
<keyword evidence="3" id="KW-0460">Magnesium</keyword>
<keyword evidence="2" id="KW-0479">Metal-binding</keyword>
<dbReference type="Pfam" id="PF03936">
    <property type="entry name" value="Terpene_synth_C"/>
    <property type="match status" value="1"/>
</dbReference>
<evidence type="ECO:0000313" key="8">
    <source>
        <dbReference type="Proteomes" id="UP001153076"/>
    </source>
</evidence>
<feature type="domain" description="Terpene synthase N-terminal" evidence="5">
    <location>
        <begin position="22"/>
        <end position="194"/>
    </location>
</feature>
<proteinExistence type="predicted"/>
<evidence type="ECO:0000256" key="1">
    <source>
        <dbReference type="ARBA" id="ARBA00001946"/>
    </source>
</evidence>
<dbReference type="InterPro" id="IPR001906">
    <property type="entry name" value="Terpene_synth_N"/>
</dbReference>
<dbReference type="InterPro" id="IPR036965">
    <property type="entry name" value="Terpene_synth_N_sf"/>
</dbReference>
<dbReference type="FunFam" id="1.10.600.10:FF:000007">
    <property type="entry name" value="Isoprene synthase, chloroplastic"/>
    <property type="match status" value="1"/>
</dbReference>
<dbReference type="Gene3D" id="1.10.600.10">
    <property type="entry name" value="Farnesyl Diphosphate Synthase"/>
    <property type="match status" value="1"/>
</dbReference>
<dbReference type="Gene3D" id="1.50.10.130">
    <property type="entry name" value="Terpene synthase, N-terminal domain"/>
    <property type="match status" value="1"/>
</dbReference>
<dbReference type="EMBL" id="JAKOGI010000407">
    <property type="protein sequence ID" value="KAJ8435528.1"/>
    <property type="molecule type" value="Genomic_DNA"/>
</dbReference>
<evidence type="ECO:0000256" key="4">
    <source>
        <dbReference type="ARBA" id="ARBA00023239"/>
    </source>
</evidence>
<dbReference type="SUPFAM" id="SSF48576">
    <property type="entry name" value="Terpenoid synthases"/>
    <property type="match status" value="1"/>
</dbReference>
<dbReference type="SFLD" id="SFLDG01019">
    <property type="entry name" value="Terpene_Cyclase_Like_1_C_Termi"/>
    <property type="match status" value="1"/>
</dbReference>
<evidence type="ECO:0000256" key="2">
    <source>
        <dbReference type="ARBA" id="ARBA00022723"/>
    </source>
</evidence>
<dbReference type="SFLD" id="SFLDS00005">
    <property type="entry name" value="Isoprenoid_Synthase_Type_I"/>
    <property type="match status" value="1"/>
</dbReference>
<dbReference type="GO" id="GO:0016102">
    <property type="term" value="P:diterpenoid biosynthetic process"/>
    <property type="evidence" value="ECO:0007669"/>
    <property type="project" value="InterPro"/>
</dbReference>
<evidence type="ECO:0000259" key="6">
    <source>
        <dbReference type="Pfam" id="PF03936"/>
    </source>
</evidence>
<comment type="cofactor">
    <cofactor evidence="1">
        <name>Mg(2+)</name>
        <dbReference type="ChEBI" id="CHEBI:18420"/>
    </cofactor>
</comment>
<dbReference type="PANTHER" id="PTHR31225">
    <property type="entry name" value="OS04G0344100 PROTEIN-RELATED"/>
    <property type="match status" value="1"/>
</dbReference>
<dbReference type="AlphaFoldDB" id="A0A9Q1K329"/>
<dbReference type="InterPro" id="IPR034741">
    <property type="entry name" value="Terpene_cyclase-like_1_C"/>
</dbReference>
<evidence type="ECO:0000256" key="3">
    <source>
        <dbReference type="ARBA" id="ARBA00022842"/>
    </source>
</evidence>
<protein>
    <submittedName>
        <fullName evidence="7">Uncharacterized protein</fullName>
    </submittedName>
</protein>
<dbReference type="InterPro" id="IPR005630">
    <property type="entry name" value="Terpene_synthase_metal-bd"/>
</dbReference>
<dbReference type="GO" id="GO:0000287">
    <property type="term" value="F:magnesium ion binding"/>
    <property type="evidence" value="ECO:0007669"/>
    <property type="project" value="InterPro"/>
</dbReference>
<evidence type="ECO:0000259" key="5">
    <source>
        <dbReference type="Pfam" id="PF01397"/>
    </source>
</evidence>
<keyword evidence="8" id="KW-1185">Reference proteome</keyword>
<dbReference type="InterPro" id="IPR008930">
    <property type="entry name" value="Terpenoid_cyclase/PrenylTrfase"/>
</dbReference>
<accession>A0A9Q1K329</accession>